<dbReference type="EMBL" id="CM056807">
    <property type="protein sequence ID" value="KAJ8705699.1"/>
    <property type="molecule type" value="Genomic_DNA"/>
</dbReference>
<dbReference type="Proteomes" id="UP001231649">
    <property type="component" value="Chromosome 31"/>
</dbReference>
<name>A0ACC2Q2X5_9NEOP</name>
<evidence type="ECO:0000313" key="2">
    <source>
        <dbReference type="Proteomes" id="UP001231649"/>
    </source>
</evidence>
<proteinExistence type="predicted"/>
<protein>
    <submittedName>
        <fullName evidence="1">Uncharacterized protein</fullName>
    </submittedName>
</protein>
<comment type="caution">
    <text evidence="1">The sequence shown here is derived from an EMBL/GenBank/DDBJ whole genome shotgun (WGS) entry which is preliminary data.</text>
</comment>
<reference evidence="1" key="1">
    <citation type="submission" date="2023-03" db="EMBL/GenBank/DDBJ databases">
        <title>Chromosome-level genomes of two armyworms, Mythimna separata and Mythimna loreyi, provide insights into the biosynthesis and reception of sex pheromones.</title>
        <authorList>
            <person name="Zhao H."/>
        </authorList>
    </citation>
    <scope>NUCLEOTIDE SEQUENCE</scope>
    <source>
        <strain evidence="1">BeijingLab</strain>
    </source>
</reference>
<sequence>MRGLLEFTMEELISTQLLIGETFDKMHDLIENNLAELDELKEVYTQKSIDALNLLWKNFDDNNYLLIEAQVKENNYFSTHYFDKVKEEYLSMLPLLRQFIHAELPKENNPEEQRADMPGAQRDTLISQQRLRFKNLEEEIKGINIDSIRETNAMEDCQKILMRQWKIIEKSHKIMRENSAEMWPELTYELDYVQYKNMYETTYSLFNYKIDASLYPVLRVIPHIGIPTWRMFDNESDVHPFAVNSVAWRNFDYLGDVIRNNKISEGERRQLLIRTFLTYQNDDEPVSSDESVSELEDSLEFHNAYEEPLLLPLVDEID</sequence>
<evidence type="ECO:0000313" key="1">
    <source>
        <dbReference type="EMBL" id="KAJ8705699.1"/>
    </source>
</evidence>
<gene>
    <name evidence="1" type="ORF">PYW08_012745</name>
</gene>
<accession>A0ACC2Q2X5</accession>
<keyword evidence="2" id="KW-1185">Reference proteome</keyword>
<organism evidence="1 2">
    <name type="scientific">Mythimna loreyi</name>
    <dbReference type="NCBI Taxonomy" id="667449"/>
    <lineage>
        <taxon>Eukaryota</taxon>
        <taxon>Metazoa</taxon>
        <taxon>Ecdysozoa</taxon>
        <taxon>Arthropoda</taxon>
        <taxon>Hexapoda</taxon>
        <taxon>Insecta</taxon>
        <taxon>Pterygota</taxon>
        <taxon>Neoptera</taxon>
        <taxon>Endopterygota</taxon>
        <taxon>Lepidoptera</taxon>
        <taxon>Glossata</taxon>
        <taxon>Ditrysia</taxon>
        <taxon>Noctuoidea</taxon>
        <taxon>Noctuidae</taxon>
        <taxon>Noctuinae</taxon>
        <taxon>Hadenini</taxon>
        <taxon>Mythimna</taxon>
    </lineage>
</organism>